<protein>
    <submittedName>
        <fullName evidence="1">Glycosyl transferase family 1</fullName>
    </submittedName>
</protein>
<keyword evidence="2" id="KW-1185">Reference proteome</keyword>
<dbReference type="Proteomes" id="UP000294746">
    <property type="component" value="Unassembled WGS sequence"/>
</dbReference>
<dbReference type="RefSeq" id="WP_131849566.1">
    <property type="nucleotide sequence ID" value="NZ_SLXV01000039.1"/>
</dbReference>
<organism evidence="1 2">
    <name type="scientific">Baia soyae</name>
    <dbReference type="NCBI Taxonomy" id="1544746"/>
    <lineage>
        <taxon>Bacteria</taxon>
        <taxon>Bacillati</taxon>
        <taxon>Bacillota</taxon>
        <taxon>Bacilli</taxon>
        <taxon>Bacillales</taxon>
        <taxon>Thermoactinomycetaceae</taxon>
        <taxon>Baia</taxon>
    </lineage>
</organism>
<evidence type="ECO:0000313" key="2">
    <source>
        <dbReference type="Proteomes" id="UP000294746"/>
    </source>
</evidence>
<proteinExistence type="predicted"/>
<keyword evidence="1" id="KW-0808">Transferase</keyword>
<dbReference type="GO" id="GO:0016740">
    <property type="term" value="F:transferase activity"/>
    <property type="evidence" value="ECO:0007669"/>
    <property type="project" value="UniProtKB-KW"/>
</dbReference>
<dbReference type="AlphaFoldDB" id="A0A4R2RPE6"/>
<accession>A0A4R2RPE6</accession>
<reference evidence="1 2" key="1">
    <citation type="submission" date="2019-03" db="EMBL/GenBank/DDBJ databases">
        <title>Genomic Encyclopedia of Type Strains, Phase IV (KMG-IV): sequencing the most valuable type-strain genomes for metagenomic binning, comparative biology and taxonomic classification.</title>
        <authorList>
            <person name="Goeker M."/>
        </authorList>
    </citation>
    <scope>NUCLEOTIDE SEQUENCE [LARGE SCALE GENOMIC DNA]</scope>
    <source>
        <strain evidence="1 2">DSM 46831</strain>
    </source>
</reference>
<dbReference type="SUPFAM" id="SSF53756">
    <property type="entry name" value="UDP-Glycosyltransferase/glycogen phosphorylase"/>
    <property type="match status" value="1"/>
</dbReference>
<sequence length="328" mass="38085">MAILIYPPTIDWTWMKQRPQQILSQFAADGHTVYYANRTQTAESLTEVRPRLYVVSNWDTWVNEELPVMKKTSHEPIGIWCSNPLLVKSLPDHLVDWVVYDCLDDFAEWHPYEPDMLQKADVIFCTSERIYQRMKRMSNLPIYLVRNGYDPGMELHLLPAATPSSKSILGYMGAWAPWIHLSILQRCAQLPNANVQVIGPEFGSKFVNHSSIQFLDNIPHHQLNQYIQHFTVCLIPFRINAITLATNPIKAYEYLASGKPVISTALPECRTMCPYIDVAENMRHFVELVEWRLKEPGDSESRIQYALSNTWEHRYLEMKQHLPAHFLS</sequence>
<comment type="caution">
    <text evidence="1">The sequence shown here is derived from an EMBL/GenBank/DDBJ whole genome shotgun (WGS) entry which is preliminary data.</text>
</comment>
<dbReference type="EMBL" id="SLXV01000039">
    <property type="protein sequence ID" value="TCP64589.1"/>
    <property type="molecule type" value="Genomic_DNA"/>
</dbReference>
<dbReference type="Gene3D" id="3.40.50.2000">
    <property type="entry name" value="Glycogen Phosphorylase B"/>
    <property type="match status" value="1"/>
</dbReference>
<gene>
    <name evidence="1" type="ORF">EDD57_13919</name>
</gene>
<evidence type="ECO:0000313" key="1">
    <source>
        <dbReference type="EMBL" id="TCP64589.1"/>
    </source>
</evidence>
<name>A0A4R2RPE6_9BACL</name>
<dbReference type="OrthoDB" id="9816564at2"/>